<proteinExistence type="predicted"/>
<protein>
    <submittedName>
        <fullName evidence="2">Uncharacterized protein</fullName>
    </submittedName>
</protein>
<evidence type="ECO:0000256" key="1">
    <source>
        <dbReference type="SAM" id="Phobius"/>
    </source>
</evidence>
<sequence length="108" mass="11627">MTVDDPDPVWVALRLVSALLSLAVVVLGVRVAVTRRFPVVWVRAARLTESQRSQPLRRGGFLALLGASLLVQQVPLLAPVPAVAGRALFALALLLLVGAVGWFVLLRR</sequence>
<feature type="transmembrane region" description="Helical" evidence="1">
    <location>
        <begin position="60"/>
        <end position="78"/>
    </location>
</feature>
<feature type="transmembrane region" description="Helical" evidence="1">
    <location>
        <begin position="84"/>
        <end position="106"/>
    </location>
</feature>
<comment type="caution">
    <text evidence="2">The sequence shown here is derived from an EMBL/GenBank/DDBJ whole genome shotgun (WGS) entry which is preliminary data.</text>
</comment>
<accession>A0A9W5UR18</accession>
<evidence type="ECO:0000313" key="3">
    <source>
        <dbReference type="Proteomes" id="UP000607311"/>
    </source>
</evidence>
<dbReference type="RefSeq" id="WP_093403849.1">
    <property type="nucleotide sequence ID" value="NZ_BOPD01000018.1"/>
</dbReference>
<dbReference type="EMBL" id="BOPD01000018">
    <property type="protein sequence ID" value="GIJ34027.1"/>
    <property type="molecule type" value="Genomic_DNA"/>
</dbReference>
<gene>
    <name evidence="2" type="ORF">Vse01_31750</name>
</gene>
<feature type="transmembrane region" description="Helical" evidence="1">
    <location>
        <begin position="12"/>
        <end position="33"/>
    </location>
</feature>
<reference evidence="2" key="1">
    <citation type="submission" date="2021-01" db="EMBL/GenBank/DDBJ databases">
        <title>Whole genome shotgun sequence of Verrucosispora sediminis NBRC 107745.</title>
        <authorList>
            <person name="Komaki H."/>
            <person name="Tamura T."/>
        </authorList>
    </citation>
    <scope>NUCLEOTIDE SEQUENCE</scope>
    <source>
        <strain evidence="2">NBRC 107745</strain>
    </source>
</reference>
<dbReference type="Proteomes" id="UP000607311">
    <property type="component" value="Unassembled WGS sequence"/>
</dbReference>
<name>A0A9W5UR18_9ACTN</name>
<keyword evidence="1" id="KW-1133">Transmembrane helix</keyword>
<evidence type="ECO:0000313" key="2">
    <source>
        <dbReference type="EMBL" id="GIJ34027.1"/>
    </source>
</evidence>
<dbReference type="AlphaFoldDB" id="A0A9W5UR18"/>
<organism evidence="2 3">
    <name type="scientific">Micromonospora sediminimaris</name>
    <dbReference type="NCBI Taxonomy" id="547162"/>
    <lineage>
        <taxon>Bacteria</taxon>
        <taxon>Bacillati</taxon>
        <taxon>Actinomycetota</taxon>
        <taxon>Actinomycetes</taxon>
        <taxon>Micromonosporales</taxon>
        <taxon>Micromonosporaceae</taxon>
        <taxon>Micromonospora</taxon>
    </lineage>
</organism>
<keyword evidence="3" id="KW-1185">Reference proteome</keyword>
<keyword evidence="1" id="KW-0812">Transmembrane</keyword>
<keyword evidence="1" id="KW-0472">Membrane</keyword>